<evidence type="ECO:0000313" key="1">
    <source>
        <dbReference type="EMBL" id="CAG8802691.1"/>
    </source>
</evidence>
<gene>
    <name evidence="1" type="ORF">GMARGA_LOCUS23467</name>
</gene>
<reference evidence="1 2" key="1">
    <citation type="submission" date="2021-06" db="EMBL/GenBank/DDBJ databases">
        <authorList>
            <person name="Kallberg Y."/>
            <person name="Tangrot J."/>
            <person name="Rosling A."/>
        </authorList>
    </citation>
    <scope>NUCLEOTIDE SEQUENCE [LARGE SCALE GENOMIC DNA]</scope>
    <source>
        <strain evidence="1 2">120-4 pot B 10/14</strain>
    </source>
</reference>
<protein>
    <submittedName>
        <fullName evidence="1">15940_t:CDS:1</fullName>
    </submittedName>
</protein>
<name>A0ABN7VVU5_GIGMA</name>
<dbReference type="Proteomes" id="UP000789901">
    <property type="component" value="Unassembled WGS sequence"/>
</dbReference>
<sequence>MDNICEIIPSTRKKDKININGYLMLTSETVAQVLQVAITNSPQYVYQYLPSPDAIHQTIQRIHHIDLPMEPSSLEYLVISEHMMKTLNGINFLIYDYALEWDVQDDTKYV</sequence>
<proteinExistence type="predicted"/>
<evidence type="ECO:0000313" key="2">
    <source>
        <dbReference type="Proteomes" id="UP000789901"/>
    </source>
</evidence>
<accession>A0ABN7VVU5</accession>
<comment type="caution">
    <text evidence="1">The sequence shown here is derived from an EMBL/GenBank/DDBJ whole genome shotgun (WGS) entry which is preliminary data.</text>
</comment>
<keyword evidence="2" id="KW-1185">Reference proteome</keyword>
<dbReference type="EMBL" id="CAJVQB010023787">
    <property type="protein sequence ID" value="CAG8802691.1"/>
    <property type="molecule type" value="Genomic_DNA"/>
</dbReference>
<organism evidence="1 2">
    <name type="scientific">Gigaspora margarita</name>
    <dbReference type="NCBI Taxonomy" id="4874"/>
    <lineage>
        <taxon>Eukaryota</taxon>
        <taxon>Fungi</taxon>
        <taxon>Fungi incertae sedis</taxon>
        <taxon>Mucoromycota</taxon>
        <taxon>Glomeromycotina</taxon>
        <taxon>Glomeromycetes</taxon>
        <taxon>Diversisporales</taxon>
        <taxon>Gigasporaceae</taxon>
        <taxon>Gigaspora</taxon>
    </lineage>
</organism>